<dbReference type="GO" id="GO:0016831">
    <property type="term" value="F:carboxy-lyase activity"/>
    <property type="evidence" value="ECO:0007669"/>
    <property type="project" value="InterPro"/>
</dbReference>
<reference evidence="3 4" key="1">
    <citation type="submission" date="2011-08" db="EMBL/GenBank/DDBJ databases">
        <authorList>
            <person name="Weinstock G."/>
            <person name="Sodergren E."/>
            <person name="Clifton S."/>
            <person name="Fulton L."/>
            <person name="Fulton B."/>
            <person name="Courtney L."/>
            <person name="Fronick C."/>
            <person name="Harrison M."/>
            <person name="Strong C."/>
            <person name="Farmer C."/>
            <person name="Delahaunty K."/>
            <person name="Markovic C."/>
            <person name="Hall O."/>
            <person name="Minx P."/>
            <person name="Tomlinson C."/>
            <person name="Mitreva M."/>
            <person name="Hou S."/>
            <person name="Chen J."/>
            <person name="Wollam A."/>
            <person name="Pepin K.H."/>
            <person name="Johnson M."/>
            <person name="Bhonagiri V."/>
            <person name="Zhang X."/>
            <person name="Suruliraj S."/>
            <person name="Warren W."/>
            <person name="Chinwalla A."/>
            <person name="Mardis E.R."/>
            <person name="Wilson R.K."/>
        </authorList>
    </citation>
    <scope>NUCLEOTIDE SEQUENCE [LARGE SCALE GENOMIC DNA]</scope>
    <source>
        <strain evidence="3 4">F0357</strain>
    </source>
</reference>
<dbReference type="GO" id="GO:0005737">
    <property type="term" value="C:cytoplasm"/>
    <property type="evidence" value="ECO:0007669"/>
    <property type="project" value="TreeGrafter"/>
</dbReference>
<dbReference type="InterPro" id="IPR032465">
    <property type="entry name" value="ACMSD"/>
</dbReference>
<comment type="caution">
    <text evidence="3">The sequence shown here is derived from an EMBL/GenBank/DDBJ whole genome shotgun (WGS) entry which is preliminary data.</text>
</comment>
<dbReference type="RefSeq" id="WP_006789316.1">
    <property type="nucleotide sequence ID" value="NZ_JH417569.1"/>
</dbReference>
<dbReference type="Gene3D" id="3.20.20.140">
    <property type="entry name" value="Metal-dependent hydrolases"/>
    <property type="match status" value="1"/>
</dbReference>
<feature type="domain" description="Amidohydrolase-related" evidence="2">
    <location>
        <begin position="54"/>
        <end position="317"/>
    </location>
</feature>
<dbReference type="PANTHER" id="PTHR21240:SF28">
    <property type="entry name" value="ISO-OROTATE DECARBOXYLASE (EUROFUNG)"/>
    <property type="match status" value="1"/>
</dbReference>
<dbReference type="GO" id="GO:0016787">
    <property type="term" value="F:hydrolase activity"/>
    <property type="evidence" value="ECO:0007669"/>
    <property type="project" value="UniProtKB-KW"/>
</dbReference>
<dbReference type="EMBL" id="AGCJ01000012">
    <property type="protein sequence ID" value="EHM43088.1"/>
    <property type="molecule type" value="Genomic_DNA"/>
</dbReference>
<dbReference type="eggNOG" id="COG2159">
    <property type="taxonomic scope" value="Bacteria"/>
</dbReference>
<dbReference type="Pfam" id="PF04909">
    <property type="entry name" value="Amidohydro_2"/>
    <property type="match status" value="1"/>
</dbReference>
<evidence type="ECO:0000313" key="3">
    <source>
        <dbReference type="EMBL" id="EHM43088.1"/>
    </source>
</evidence>
<evidence type="ECO:0000259" key="2">
    <source>
        <dbReference type="Pfam" id="PF04909"/>
    </source>
</evidence>
<keyword evidence="1" id="KW-0456">Lyase</keyword>
<gene>
    <name evidence="3" type="ORF">HMPREF0080_00332</name>
</gene>
<protein>
    <submittedName>
        <fullName evidence="3">Amidohydrolase family protein</fullName>
    </submittedName>
</protein>
<keyword evidence="4" id="KW-1185">Reference proteome</keyword>
<dbReference type="GO" id="GO:0019748">
    <property type="term" value="P:secondary metabolic process"/>
    <property type="evidence" value="ECO:0007669"/>
    <property type="project" value="TreeGrafter"/>
</dbReference>
<name>G9YFC1_9FIRM</name>
<dbReference type="HOGENOM" id="CLU_039329_2_1_9"/>
<dbReference type="SUPFAM" id="SSF51556">
    <property type="entry name" value="Metallo-dependent hydrolases"/>
    <property type="match status" value="1"/>
</dbReference>
<dbReference type="PANTHER" id="PTHR21240">
    <property type="entry name" value="2-AMINO-3-CARBOXYLMUCONATE-6-SEMIALDEHYDE DECARBOXYLASE"/>
    <property type="match status" value="1"/>
</dbReference>
<proteinExistence type="predicted"/>
<dbReference type="InterPro" id="IPR032466">
    <property type="entry name" value="Metal_Hydrolase"/>
</dbReference>
<evidence type="ECO:0000313" key="4">
    <source>
        <dbReference type="Proteomes" id="UP000005481"/>
    </source>
</evidence>
<dbReference type="Proteomes" id="UP000005481">
    <property type="component" value="Unassembled WGS sequence"/>
</dbReference>
<dbReference type="InterPro" id="IPR006680">
    <property type="entry name" value="Amidohydro-rel"/>
</dbReference>
<sequence>MNIIDAHSHCIFPEYIDLLAKYKALLEDGFPLPKDWSIEKQLELMDEGNISWSMLSLSSPHPYFGNKKESIRICRQINEKLAEAKRKYPDRIGFGACLPLPDVDAAIEEAVYALDILGADSIKLGSNARGQYLGDPALEPLFENLDKRHAVVNIHPHRPEPQKEGIFTAGPVPVFEFLCDTTRAVLNMAAHGVIERYPHIKVIVPHNGSFLPNIYDRLKGVAGLLISQGLMDPFDVEKSFSMFYYDTSGNPVPVLLKFLLNIADPSHILYGTDYPFTPKETVLDNLRTLEEYLENEPALSPYKHMILHDNAIRLFNLKI</sequence>
<keyword evidence="3" id="KW-0378">Hydrolase</keyword>
<dbReference type="STRING" id="861450.HMPREF0080_00332"/>
<dbReference type="AlphaFoldDB" id="G9YFC1"/>
<accession>G9YFC1</accession>
<evidence type="ECO:0000256" key="1">
    <source>
        <dbReference type="ARBA" id="ARBA00023239"/>
    </source>
</evidence>
<organism evidence="3 4">
    <name type="scientific">Anaeroglobus geminatus F0357</name>
    <dbReference type="NCBI Taxonomy" id="861450"/>
    <lineage>
        <taxon>Bacteria</taxon>
        <taxon>Bacillati</taxon>
        <taxon>Bacillota</taxon>
        <taxon>Negativicutes</taxon>
        <taxon>Veillonellales</taxon>
        <taxon>Veillonellaceae</taxon>
        <taxon>Anaeroglobus</taxon>
    </lineage>
</organism>